<organism evidence="5 6">
    <name type="scientific">Streptomyces misionensis</name>
    <dbReference type="NCBI Taxonomy" id="67331"/>
    <lineage>
        <taxon>Bacteria</taxon>
        <taxon>Bacillati</taxon>
        <taxon>Actinomycetota</taxon>
        <taxon>Actinomycetes</taxon>
        <taxon>Kitasatosporales</taxon>
        <taxon>Streptomycetaceae</taxon>
        <taxon>Streptomyces</taxon>
    </lineage>
</organism>
<keyword evidence="2" id="KW-0238">DNA-binding</keyword>
<dbReference type="SUPFAM" id="SSF47413">
    <property type="entry name" value="lambda repressor-like DNA-binding domains"/>
    <property type="match status" value="1"/>
</dbReference>
<protein>
    <submittedName>
        <fullName evidence="5">Transcriptional regulator, LacI family</fullName>
    </submittedName>
</protein>
<dbReference type="Gene3D" id="1.10.260.40">
    <property type="entry name" value="lambda repressor-like DNA-binding domains"/>
    <property type="match status" value="1"/>
</dbReference>
<dbReference type="Pfam" id="PF00356">
    <property type="entry name" value="LacI"/>
    <property type="match status" value="1"/>
</dbReference>
<dbReference type="InterPro" id="IPR046335">
    <property type="entry name" value="LacI/GalR-like_sensor"/>
</dbReference>
<evidence type="ECO:0000313" key="6">
    <source>
        <dbReference type="Proteomes" id="UP000182375"/>
    </source>
</evidence>
<evidence type="ECO:0000256" key="1">
    <source>
        <dbReference type="ARBA" id="ARBA00023015"/>
    </source>
</evidence>
<evidence type="ECO:0000256" key="3">
    <source>
        <dbReference type="ARBA" id="ARBA00023163"/>
    </source>
</evidence>
<dbReference type="AlphaFoldDB" id="A0A1H5F5Z7"/>
<proteinExistence type="predicted"/>
<evidence type="ECO:0000313" key="5">
    <source>
        <dbReference type="EMBL" id="SED98720.1"/>
    </source>
</evidence>
<name>A0A1H5F5Z7_9ACTN</name>
<keyword evidence="1" id="KW-0805">Transcription regulation</keyword>
<dbReference type="GO" id="GO:0000976">
    <property type="term" value="F:transcription cis-regulatory region binding"/>
    <property type="evidence" value="ECO:0007669"/>
    <property type="project" value="TreeGrafter"/>
</dbReference>
<dbReference type="Proteomes" id="UP000182375">
    <property type="component" value="Unassembled WGS sequence"/>
</dbReference>
<accession>A0A1H5F5Z7</accession>
<dbReference type="EMBL" id="FNTD01000004">
    <property type="protein sequence ID" value="SED98720.1"/>
    <property type="molecule type" value="Genomic_DNA"/>
</dbReference>
<dbReference type="SUPFAM" id="SSF53822">
    <property type="entry name" value="Periplasmic binding protein-like I"/>
    <property type="match status" value="1"/>
</dbReference>
<dbReference type="PRINTS" id="PR00036">
    <property type="entry name" value="HTHLACI"/>
</dbReference>
<evidence type="ECO:0000256" key="2">
    <source>
        <dbReference type="ARBA" id="ARBA00023125"/>
    </source>
</evidence>
<dbReference type="STRING" id="67331.SAMN04490357_6541"/>
<dbReference type="GeneID" id="95515577"/>
<sequence>MAAQDAGRVTIADIAREAGVSLPTVSRVLNGRADVSPSTRRRVEELLARHGYRRRAAPAAGRAELIDLVFNDLDSPWAVEILRGVEDVAHASGLGTVVSAVHHRSTSARQWLVNLRARASDGVILVTSELAPELHAELRRLGVPTVIVDPAGVPTYGIPTIGAMNWAGGRSAVEHLLGLGHRRIGVITGPPTLLCSRARLDGYRAALESSGVRIDDRLVRQGDFSHEAGFASGTELIGLADPPTAIFASSDQMALGVYEAARQQGLRIPDDLSVVGFDDLPQVQWSPPPLTTVRQPLDEMGQVAARTLLRLIQGETLESPHIELATQLVVRSSTGPAPR</sequence>
<keyword evidence="3" id="KW-0804">Transcription</keyword>
<dbReference type="InterPro" id="IPR028082">
    <property type="entry name" value="Peripla_BP_I"/>
</dbReference>
<dbReference type="CDD" id="cd01392">
    <property type="entry name" value="HTH_LacI"/>
    <property type="match status" value="1"/>
</dbReference>
<dbReference type="InterPro" id="IPR000843">
    <property type="entry name" value="HTH_LacI"/>
</dbReference>
<dbReference type="Pfam" id="PF13377">
    <property type="entry name" value="Peripla_BP_3"/>
    <property type="match status" value="1"/>
</dbReference>
<feature type="domain" description="HTH lacI-type" evidence="4">
    <location>
        <begin position="9"/>
        <end position="63"/>
    </location>
</feature>
<dbReference type="RefSeq" id="WP_070029620.1">
    <property type="nucleotide sequence ID" value="NZ_FNTD01000004.1"/>
</dbReference>
<evidence type="ECO:0000259" key="4">
    <source>
        <dbReference type="PROSITE" id="PS50932"/>
    </source>
</evidence>
<reference evidence="5 6" key="1">
    <citation type="submission" date="2016-10" db="EMBL/GenBank/DDBJ databases">
        <authorList>
            <person name="de Groot N.N."/>
        </authorList>
    </citation>
    <scope>NUCLEOTIDE SEQUENCE [LARGE SCALE GENOMIC DNA]</scope>
    <source>
        <strain evidence="5 6">DSM 40306</strain>
    </source>
</reference>
<dbReference type="PROSITE" id="PS50932">
    <property type="entry name" value="HTH_LACI_2"/>
    <property type="match status" value="1"/>
</dbReference>
<dbReference type="InterPro" id="IPR010982">
    <property type="entry name" value="Lambda_DNA-bd_dom_sf"/>
</dbReference>
<dbReference type="GO" id="GO:0003700">
    <property type="term" value="F:DNA-binding transcription factor activity"/>
    <property type="evidence" value="ECO:0007669"/>
    <property type="project" value="TreeGrafter"/>
</dbReference>
<dbReference type="PANTHER" id="PTHR30146">
    <property type="entry name" value="LACI-RELATED TRANSCRIPTIONAL REPRESSOR"/>
    <property type="match status" value="1"/>
</dbReference>
<dbReference type="CDD" id="cd06296">
    <property type="entry name" value="PBP1_CatR-like"/>
    <property type="match status" value="1"/>
</dbReference>
<dbReference type="Gene3D" id="3.40.50.2300">
    <property type="match status" value="2"/>
</dbReference>
<dbReference type="PANTHER" id="PTHR30146:SF153">
    <property type="entry name" value="LACTOSE OPERON REPRESSOR"/>
    <property type="match status" value="1"/>
</dbReference>
<dbReference type="PROSITE" id="PS00356">
    <property type="entry name" value="HTH_LACI_1"/>
    <property type="match status" value="1"/>
</dbReference>
<gene>
    <name evidence="5" type="ORF">SAMN04490357_6541</name>
</gene>
<dbReference type="SMART" id="SM00354">
    <property type="entry name" value="HTH_LACI"/>
    <property type="match status" value="1"/>
</dbReference>